<gene>
    <name evidence="5" type="ORF">FOZG_17926</name>
</gene>
<dbReference type="InterPro" id="IPR002110">
    <property type="entry name" value="Ankyrin_rpt"/>
</dbReference>
<keyword evidence="3" id="KW-1133">Transmembrane helix</keyword>
<keyword evidence="2" id="KW-0040">ANK repeat</keyword>
<evidence type="ECO:0000313" key="5">
    <source>
        <dbReference type="EMBL" id="EWZ28359.1"/>
    </source>
</evidence>
<keyword evidence="3" id="KW-0812">Transmembrane</keyword>
<organism evidence="5">
    <name type="scientific">Fusarium oxysporum Fo47</name>
    <dbReference type="NCBI Taxonomy" id="660027"/>
    <lineage>
        <taxon>Eukaryota</taxon>
        <taxon>Fungi</taxon>
        <taxon>Dikarya</taxon>
        <taxon>Ascomycota</taxon>
        <taxon>Pezizomycotina</taxon>
        <taxon>Sordariomycetes</taxon>
        <taxon>Hypocreomycetidae</taxon>
        <taxon>Hypocreales</taxon>
        <taxon>Nectriaceae</taxon>
        <taxon>Fusarium</taxon>
        <taxon>Fusarium oxysporum species complex</taxon>
    </lineage>
</organism>
<protein>
    <recommendedName>
        <fullName evidence="4">Nephrocystin 3-like N-terminal domain-containing protein</fullName>
    </recommendedName>
</protein>
<keyword evidence="3" id="KW-0472">Membrane</keyword>
<dbReference type="InterPro" id="IPR027417">
    <property type="entry name" value="P-loop_NTPase"/>
</dbReference>
<dbReference type="PANTHER" id="PTHR10039:SF14">
    <property type="entry name" value="NACHT DOMAIN-CONTAINING PROTEIN"/>
    <property type="match status" value="1"/>
</dbReference>
<dbReference type="Pfam" id="PF12796">
    <property type="entry name" value="Ank_2"/>
    <property type="match status" value="1"/>
</dbReference>
<feature type="domain" description="Nephrocystin 3-like N-terminal" evidence="4">
    <location>
        <begin position="394"/>
        <end position="568"/>
    </location>
</feature>
<dbReference type="Gene3D" id="3.40.50.300">
    <property type="entry name" value="P-loop containing nucleotide triphosphate hydrolases"/>
    <property type="match status" value="1"/>
</dbReference>
<dbReference type="InterPro" id="IPR029058">
    <property type="entry name" value="AB_hydrolase_fold"/>
</dbReference>
<feature type="repeat" description="ANK" evidence="2">
    <location>
        <begin position="893"/>
        <end position="915"/>
    </location>
</feature>
<dbReference type="PANTHER" id="PTHR10039">
    <property type="entry name" value="AMELOGENIN"/>
    <property type="match status" value="1"/>
</dbReference>
<evidence type="ECO:0000256" key="3">
    <source>
        <dbReference type="SAM" id="Phobius"/>
    </source>
</evidence>
<dbReference type="InterPro" id="IPR056884">
    <property type="entry name" value="NPHP3-like_N"/>
</dbReference>
<dbReference type="SUPFAM" id="SSF53474">
    <property type="entry name" value="alpha/beta-Hydrolases"/>
    <property type="match status" value="1"/>
</dbReference>
<dbReference type="Pfam" id="PF00023">
    <property type="entry name" value="Ank"/>
    <property type="match status" value="1"/>
</dbReference>
<sequence length="1916" mass="216757">MSSFAFPRVVAGIVIGPHGAIWYIFSICCGLLIVSISLSRRRRGPSRLTNAPPPAEYPIQILHDDSNATVDIVAVHGLAANPDYAWVWQPKNNTPGHPGYPAKHFNWLKELLPNELSSAQLPCRVMTFNYDSKWFMNAPKQRLSNISDTLLVSLRNKRHEKATGRPLIFIGHSFGGNLIEQTIISALRRSEYLEVAESTVGVVFLGTPHRGSAAASWGVLITSLAPPQFTVEKRILTDLEEQSSSLTDRLHDFSRWLFVESVPVVCFFEQLMTDYSSRMGAVGKIIPSRELVVPETSACIDGHLKISLHADHFKINKFYGPDDPSFKLVYPEIERMVRGAQDMLSHRRNPKAIPMDQNATSGELRTCLQEMRVTNPRDVLSDIRSQKGKRIGHTCEWILKREEFSAWGTNDNSQLLRLIGPPGIGKTMMSTFLIEVVKAKVEKSPDKMFAYFFCDYRYPEQRSPTAILRSLIWQLLLQRNELFQHMRSDFEKHKDSRLFECLFENFSALWRIFQDMLQDEYPGEVFILIDALDECDRSTGKALLRCVGELFQNSPKSAGNFKFLVTCRPEISDIEFELDGIGVPLKMDSSEVNPDLSDYINLKCKDLAQRKKYSRGLKEDVKEALESRAGGTFLWVSLMINELESTPKYEVADKLKDLPEGLDETYTRILDDNIPKKRREDARFLLLSMVAARRPLTKKELAASFAFWKTGSVVGDHDLHDYMDICATCSSIIYLDVASNGNETTANFCHQSVKDFLLNNHSGSTDAWYHTSPDRANLHMFEMCWHYLSSDVFLNGRLIIDRQNNVLLKEPMGELRTHLRQYSFLKYASSEWKEHAIASYPVLLKELKIDIAKAPTLRDTWLLRTAREGHGQEAVVKLLLETEKVDVNAKGEDGYTPLMLSAANGHEAIVKLLLETEKVDVNAKDEDGLTPLMSSAANGHEAIVKLLLAKGNANSEDTIGRTPLFYAAKNGHRTVAMALLSHGSVDPEHKDHYGSNPLSIAVRNCRTEIAKILLATEQVTFDSQDRFGRSSWWWARRRGNTDIQQAIRDYAEKIGIAVCDDDFIEVSPTSDDRTSRWCDVCTLNIPEDEVFYECECGVVPQTNIARHIRRHHNATRAFKVAAIKLFERSLDHLPLIRDADEICRNVRPLPIAHPIRFLDVFHDGICCLLCQDDRDRYVCRGRTAIEDHLKKVHNQPLRQPGRRRRGEAGGIKGLTQVGLVRTPVACQTLFHGPRCRYFIVKARKVHEEIEGRLSGSDAGSDGTNMGPAFTQPRLEDIINLQLAQQENENSAISNQTGFNINLLSSDPRHQSQWLRVTEWPRFLEPHKQELPQVAALVSLPNLAKSYELGSPGNSEILLSILLDSLSRVITRSRSSLQDGTLNAFDQHRLNSFIAGRSSRKPLIHNLREDTYKKYSRVLQHLMCYIFRLAWLKRGPKLHYRLTEGQAVAMMDAVHTASEMSGASGDGQNPDHAEETRKRLDDKCLILMVSLLDHKLYGDVYDSIVVSFLAVMGIRQDVTSSNAQKLSEAAEFTPKLSALIKLGQLLVAERVLLAVELDEADVPAHALEEMQDRFMTKDARSPISWSLKLRAYGKAVKDNTTSLGYIMWSDDNEILSYKKMRFSMTGLRDLVSAEVEAAQNQLADLLLVPPDTERKHIVPQVSLRSVVDDPSEGAPGWNFTCHPQNEVLHGHRRWILGRILKEAFLRRDFFDNESTGKWRLQTVGRYLSTVNAFLERLLLLVHITGGQPARGTELLCIQHSNPRDGSGGRRNIFVENGLVSFVTYYHKGYSVTGTTKIIPRYLPSNVGELLLYYVRLIVPFLSQLSQLAKIPGFKQGSTPYLWGEFSISQLLPSGNTKVQTLPYLQANDTKARKERKKASRILQKLTNEKAETDSVKLVSKSLWTVPRQRVIHQIKSD</sequence>
<dbReference type="InterPro" id="IPR022698">
    <property type="entry name" value="OrsD"/>
</dbReference>
<feature type="transmembrane region" description="Helical" evidence="3">
    <location>
        <begin position="20"/>
        <end position="38"/>
    </location>
</feature>
<dbReference type="InterPro" id="IPR036770">
    <property type="entry name" value="Ankyrin_rpt-contain_sf"/>
</dbReference>
<dbReference type="Gene3D" id="3.40.50.1820">
    <property type="entry name" value="alpha/beta hydrolase"/>
    <property type="match status" value="1"/>
</dbReference>
<reference evidence="5" key="1">
    <citation type="submission" date="2011-06" db="EMBL/GenBank/DDBJ databases">
        <title>The Genome Sequence of Fusarium oxysporum Fo47.</title>
        <authorList>
            <consortium name="The Broad Institute Genome Sequencing Platform"/>
            <person name="Ma L.-J."/>
            <person name="Gale L.R."/>
            <person name="Schwartz D.C."/>
            <person name="Zhou S."/>
            <person name="Corby-Kistler H."/>
            <person name="Young S.K."/>
            <person name="Zeng Q."/>
            <person name="Gargeya S."/>
            <person name="Fitzgerald M."/>
            <person name="Haas B."/>
            <person name="Abouelleil A."/>
            <person name="Alvarado L."/>
            <person name="Arachchi H.M."/>
            <person name="Berlin A."/>
            <person name="Brown A."/>
            <person name="Chapman S.B."/>
            <person name="Chen Z."/>
            <person name="Dunbar C."/>
            <person name="Freedman E."/>
            <person name="Gearin G."/>
            <person name="Gellesch M."/>
            <person name="Goldberg J."/>
            <person name="Griggs A."/>
            <person name="Gujja S."/>
            <person name="Heiman D."/>
            <person name="Howarth C."/>
            <person name="Larson L."/>
            <person name="Lui A."/>
            <person name="MacDonald P.J.P."/>
            <person name="Mehta T."/>
            <person name="Montmayeur A."/>
            <person name="Murphy C."/>
            <person name="Neiman D."/>
            <person name="Pearson M."/>
            <person name="Priest M."/>
            <person name="Roberts A."/>
            <person name="Saif S."/>
            <person name="Shea T."/>
            <person name="Shenoy N."/>
            <person name="Sisk P."/>
            <person name="Stolte C."/>
            <person name="Sykes S."/>
            <person name="Wortman J."/>
            <person name="Nusbaum C."/>
            <person name="Birren B."/>
        </authorList>
    </citation>
    <scope>NUCLEOTIDE SEQUENCE [LARGE SCALE GENOMIC DNA]</scope>
    <source>
        <strain evidence="5">Fo47</strain>
    </source>
</reference>
<dbReference type="Pfam" id="PF24883">
    <property type="entry name" value="NPHP3_N"/>
    <property type="match status" value="1"/>
</dbReference>
<accession>W9JD24</accession>
<dbReference type="PROSITE" id="PS50297">
    <property type="entry name" value="ANK_REP_REGION"/>
    <property type="match status" value="3"/>
</dbReference>
<dbReference type="EMBL" id="JH717926">
    <property type="protein sequence ID" value="EWZ28359.1"/>
    <property type="molecule type" value="Genomic_DNA"/>
</dbReference>
<dbReference type="Proteomes" id="UP000030766">
    <property type="component" value="Unassembled WGS sequence"/>
</dbReference>
<dbReference type="VEuPathDB" id="FungiDB:FOZG_17926"/>
<feature type="repeat" description="ANK" evidence="2">
    <location>
        <begin position="959"/>
        <end position="984"/>
    </location>
</feature>
<dbReference type="Pfam" id="PF12013">
    <property type="entry name" value="OrsD"/>
    <property type="match status" value="1"/>
</dbReference>
<name>W9JD24_FUSOX</name>
<dbReference type="PROSITE" id="PS50088">
    <property type="entry name" value="ANK_REPEAT"/>
    <property type="match status" value="3"/>
</dbReference>
<evidence type="ECO:0000259" key="4">
    <source>
        <dbReference type="Pfam" id="PF24883"/>
    </source>
</evidence>
<feature type="repeat" description="ANK" evidence="2">
    <location>
        <begin position="927"/>
        <end position="951"/>
    </location>
</feature>
<dbReference type="Gene3D" id="1.25.40.20">
    <property type="entry name" value="Ankyrin repeat-containing domain"/>
    <property type="match status" value="2"/>
</dbReference>
<evidence type="ECO:0000256" key="2">
    <source>
        <dbReference type="PROSITE-ProRule" id="PRU00023"/>
    </source>
</evidence>
<dbReference type="HOGENOM" id="CLU_235488_0_0_1"/>
<dbReference type="SMART" id="SM00248">
    <property type="entry name" value="ANK"/>
    <property type="match status" value="5"/>
</dbReference>
<dbReference type="SUPFAM" id="SSF52540">
    <property type="entry name" value="P-loop containing nucleoside triphosphate hydrolases"/>
    <property type="match status" value="1"/>
</dbReference>
<keyword evidence="1" id="KW-0677">Repeat</keyword>
<proteinExistence type="predicted"/>
<evidence type="ECO:0000256" key="1">
    <source>
        <dbReference type="ARBA" id="ARBA00022737"/>
    </source>
</evidence>
<dbReference type="SUPFAM" id="SSF48403">
    <property type="entry name" value="Ankyrin repeat"/>
    <property type="match status" value="1"/>
</dbReference>
<reference evidence="5" key="2">
    <citation type="submission" date="2012-06" db="EMBL/GenBank/DDBJ databases">
        <title>Annotation of the Genome Sequence of Fusarium oxysporum Fo47.</title>
        <authorList>
            <consortium name="The Broad Institute Genomics Platform"/>
            <person name="Ma L.-J."/>
            <person name="Corby-Kistler H."/>
            <person name="Broz K."/>
            <person name="Gale L.R."/>
            <person name="Jonkers W."/>
            <person name="O'Donnell K."/>
            <person name="Ploetz R."/>
            <person name="Steinberg C."/>
            <person name="Schwartz D.C."/>
            <person name="VanEtten H."/>
            <person name="Zhou S."/>
            <person name="Young S.K."/>
            <person name="Zeng Q."/>
            <person name="Gargeya S."/>
            <person name="Fitzgerald M."/>
            <person name="Abouelleil A."/>
            <person name="Alvarado L."/>
            <person name="Chapman S.B."/>
            <person name="Gainer-Dewar J."/>
            <person name="Goldberg J."/>
            <person name="Griggs A."/>
            <person name="Gujja S."/>
            <person name="Hansen M."/>
            <person name="Howarth C."/>
            <person name="Imamovic A."/>
            <person name="Ireland A."/>
            <person name="Larimer J."/>
            <person name="McCowan C."/>
            <person name="Murphy C."/>
            <person name="Pearson M."/>
            <person name="Poon T.W."/>
            <person name="Priest M."/>
            <person name="Roberts A."/>
            <person name="Saif S."/>
            <person name="Shea T."/>
            <person name="Sykes S."/>
            <person name="Wortman J."/>
            <person name="Nusbaum C."/>
            <person name="Birren B."/>
        </authorList>
    </citation>
    <scope>NUCLEOTIDE SEQUENCE</scope>
    <source>
        <strain evidence="5">Fo47</strain>
    </source>
</reference>